<name>A0AAU9K444_9CILI</name>
<evidence type="ECO:0000313" key="2">
    <source>
        <dbReference type="EMBL" id="CAG9328748.1"/>
    </source>
</evidence>
<organism evidence="2 3">
    <name type="scientific">Blepharisma stoltei</name>
    <dbReference type="NCBI Taxonomy" id="1481888"/>
    <lineage>
        <taxon>Eukaryota</taxon>
        <taxon>Sar</taxon>
        <taxon>Alveolata</taxon>
        <taxon>Ciliophora</taxon>
        <taxon>Postciliodesmatophora</taxon>
        <taxon>Heterotrichea</taxon>
        <taxon>Heterotrichida</taxon>
        <taxon>Blepharismidae</taxon>
        <taxon>Blepharisma</taxon>
    </lineage>
</organism>
<evidence type="ECO:0000259" key="1">
    <source>
        <dbReference type="Pfam" id="PF13460"/>
    </source>
</evidence>
<gene>
    <name evidence="2" type="ORF">BSTOLATCC_MIC46739</name>
</gene>
<dbReference type="GO" id="GO:0004029">
    <property type="term" value="F:aldehyde dehydrogenase (NAD+) activity"/>
    <property type="evidence" value="ECO:0007669"/>
    <property type="project" value="TreeGrafter"/>
</dbReference>
<dbReference type="EMBL" id="CAJZBQ010000046">
    <property type="protein sequence ID" value="CAG9328748.1"/>
    <property type="molecule type" value="Genomic_DNA"/>
</dbReference>
<dbReference type="PANTHER" id="PTHR48079">
    <property type="entry name" value="PROTEIN YEEZ"/>
    <property type="match status" value="1"/>
</dbReference>
<feature type="domain" description="NAD(P)-binding" evidence="1">
    <location>
        <begin position="7"/>
        <end position="117"/>
    </location>
</feature>
<protein>
    <recommendedName>
        <fullName evidence="1">NAD(P)-binding domain-containing protein</fullName>
    </recommendedName>
</protein>
<dbReference type="AlphaFoldDB" id="A0AAU9K444"/>
<sequence length="193" mass="21000">MRVFLTGATGSIGSSVLESLLSHGHDVTCTVRNEEKGQVIASKGDRAHYIIFDINGNTAHQLAELAVGYDAIIDCIQQPFTKEGAIAEDITVDALIQAAKKTSETKPVTFVYTAGIGVIGNTTSVINEDHDDTSNSWEFSKPRILREKKVINASTENLHGVSLRVSWVYGKSSVDHWIRACKSQNKIVVASQK</sequence>
<dbReference type="GO" id="GO:0005737">
    <property type="term" value="C:cytoplasm"/>
    <property type="evidence" value="ECO:0007669"/>
    <property type="project" value="TreeGrafter"/>
</dbReference>
<comment type="caution">
    <text evidence="2">The sequence shown here is derived from an EMBL/GenBank/DDBJ whole genome shotgun (WGS) entry which is preliminary data.</text>
</comment>
<accession>A0AAU9K444</accession>
<dbReference type="InterPro" id="IPR016040">
    <property type="entry name" value="NAD(P)-bd_dom"/>
</dbReference>
<dbReference type="InterPro" id="IPR051783">
    <property type="entry name" value="NAD(P)-dependent_oxidoreduct"/>
</dbReference>
<dbReference type="Gene3D" id="3.40.50.720">
    <property type="entry name" value="NAD(P)-binding Rossmann-like Domain"/>
    <property type="match status" value="1"/>
</dbReference>
<reference evidence="2" key="1">
    <citation type="submission" date="2021-09" db="EMBL/GenBank/DDBJ databases">
        <authorList>
            <consortium name="AG Swart"/>
            <person name="Singh M."/>
            <person name="Singh A."/>
            <person name="Seah K."/>
            <person name="Emmerich C."/>
        </authorList>
    </citation>
    <scope>NUCLEOTIDE SEQUENCE</scope>
    <source>
        <strain evidence="2">ATCC30299</strain>
    </source>
</reference>
<dbReference type="Proteomes" id="UP001162131">
    <property type="component" value="Unassembled WGS sequence"/>
</dbReference>
<keyword evidence="3" id="KW-1185">Reference proteome</keyword>
<proteinExistence type="predicted"/>
<dbReference type="PANTHER" id="PTHR48079:SF6">
    <property type="entry name" value="NAD(P)-BINDING DOMAIN-CONTAINING PROTEIN-RELATED"/>
    <property type="match status" value="1"/>
</dbReference>
<dbReference type="InterPro" id="IPR036291">
    <property type="entry name" value="NAD(P)-bd_dom_sf"/>
</dbReference>
<dbReference type="SUPFAM" id="SSF51735">
    <property type="entry name" value="NAD(P)-binding Rossmann-fold domains"/>
    <property type="match status" value="1"/>
</dbReference>
<dbReference type="Pfam" id="PF13460">
    <property type="entry name" value="NAD_binding_10"/>
    <property type="match status" value="1"/>
</dbReference>
<evidence type="ECO:0000313" key="3">
    <source>
        <dbReference type="Proteomes" id="UP001162131"/>
    </source>
</evidence>